<accession>A0A7W7RLS1</accession>
<dbReference type="CDD" id="cd04301">
    <property type="entry name" value="NAT_SF"/>
    <property type="match status" value="1"/>
</dbReference>
<evidence type="ECO:0000259" key="1">
    <source>
        <dbReference type="PROSITE" id="PS51729"/>
    </source>
</evidence>
<name>A0A7W7RLS1_9ACTN</name>
<reference evidence="2 3" key="1">
    <citation type="submission" date="2020-08" db="EMBL/GenBank/DDBJ databases">
        <title>Sequencing the genomes of 1000 actinobacteria strains.</title>
        <authorList>
            <person name="Klenk H.-P."/>
        </authorList>
    </citation>
    <scope>NUCLEOTIDE SEQUENCE [LARGE SCALE GENOMIC DNA]</scope>
    <source>
        <strain evidence="2 3">DSM 102030</strain>
    </source>
</reference>
<dbReference type="InterPro" id="IPR045057">
    <property type="entry name" value="Gcn5-rel_NAT"/>
</dbReference>
<dbReference type="Proteomes" id="UP000523007">
    <property type="component" value="Unassembled WGS sequence"/>
</dbReference>
<feature type="domain" description="N-acetyltransferase" evidence="1">
    <location>
        <begin position="6"/>
        <end position="92"/>
    </location>
</feature>
<dbReference type="SUPFAM" id="SSF55729">
    <property type="entry name" value="Acyl-CoA N-acyltransferases (Nat)"/>
    <property type="match status" value="1"/>
</dbReference>
<proteinExistence type="predicted"/>
<dbReference type="AlphaFoldDB" id="A0A7W7RLS1"/>
<organism evidence="2 3">
    <name type="scientific">Lipingzhangella halophila</name>
    <dbReference type="NCBI Taxonomy" id="1783352"/>
    <lineage>
        <taxon>Bacteria</taxon>
        <taxon>Bacillati</taxon>
        <taxon>Actinomycetota</taxon>
        <taxon>Actinomycetes</taxon>
        <taxon>Streptosporangiales</taxon>
        <taxon>Nocardiopsidaceae</taxon>
        <taxon>Lipingzhangella</taxon>
    </lineage>
</organism>
<dbReference type="EMBL" id="JACHJT010000001">
    <property type="protein sequence ID" value="MBB4934311.1"/>
    <property type="molecule type" value="Genomic_DNA"/>
</dbReference>
<protein>
    <recommendedName>
        <fullName evidence="1">N-acetyltransferase domain-containing protein</fullName>
    </recommendedName>
</protein>
<dbReference type="PANTHER" id="PTHR31435">
    <property type="entry name" value="PROTEIN NATD1"/>
    <property type="match status" value="1"/>
</dbReference>
<evidence type="ECO:0000313" key="2">
    <source>
        <dbReference type="EMBL" id="MBB4934311.1"/>
    </source>
</evidence>
<dbReference type="Gene3D" id="3.40.630.30">
    <property type="match status" value="1"/>
</dbReference>
<evidence type="ECO:0000313" key="3">
    <source>
        <dbReference type="Proteomes" id="UP000523007"/>
    </source>
</evidence>
<dbReference type="Pfam" id="PF14542">
    <property type="entry name" value="Acetyltransf_CG"/>
    <property type="match status" value="1"/>
</dbReference>
<sequence>MEMTVVDVPEQKRYEGRGQDGLVGYINYQLRGDQVVLTHTETDSRYQGQGAGSGLVRGALDDARARGATVVPLCPFVRSWIERHPDHADIVDQQSREEILG</sequence>
<dbReference type="PANTHER" id="PTHR31435:SF10">
    <property type="entry name" value="BSR4717 PROTEIN"/>
    <property type="match status" value="1"/>
</dbReference>
<comment type="caution">
    <text evidence="2">The sequence shown here is derived from an EMBL/GenBank/DDBJ whole genome shotgun (WGS) entry which is preliminary data.</text>
</comment>
<dbReference type="RefSeq" id="WP_184582296.1">
    <property type="nucleotide sequence ID" value="NZ_JACHJT010000001.1"/>
</dbReference>
<dbReference type="InterPro" id="IPR031165">
    <property type="entry name" value="GNAT_YJDJ"/>
</dbReference>
<keyword evidence="3" id="KW-1185">Reference proteome</keyword>
<gene>
    <name evidence="2" type="ORF">F4561_005131</name>
</gene>
<dbReference type="InterPro" id="IPR016181">
    <property type="entry name" value="Acyl_CoA_acyltransferase"/>
</dbReference>
<dbReference type="PROSITE" id="PS51729">
    <property type="entry name" value="GNAT_YJDJ"/>
    <property type="match status" value="1"/>
</dbReference>